<feature type="transmembrane region" description="Helical" evidence="1">
    <location>
        <begin position="356"/>
        <end position="377"/>
    </location>
</feature>
<sequence>MEEKKITLIDYTGKEFSFSETDKFLSFLQEEIDFWRNISAQYNIAHESKYYKLLSNLDMKKLLSKEFWWLSKEFYNLDKNKSDDYFSIKNNINNNLIYLDDVNKTKNETLGKDNFLIDAYNKGKSDGFSDLLKNLLSGERKISLVWLYSKHFFTLEFCRCVTQYGDVAGDVFLSYILDNKISIEHLNYNNFNGLIEAVKAVNKEEFGCNRLDKIATEFGSRKDLLEEEISNIKSEYESWKDGASKEFQEKLDYVENCKVNCDESSKSILTECDNTLKVTQAKAEILEKTYADKLRLSKPAEYWRTSAKAFRNQARWFEGLTLLFIIVPIFLLFICGKEFMDTWFSSDPNANITYNIPRMGIVVFILAIYTYLVRLIAKLAFSALHLMRDAQEREQLTYVYLSLINEKGIDEKSRDIVLQSLFSRTETGLLANENGPTMPLSDILQAMKK</sequence>
<reference evidence="3 4" key="1">
    <citation type="submission" date="2019-04" db="EMBL/GenBank/DDBJ databases">
        <title>Complete Genome and Methylome Analysis of Haemophilus haemolyticus NEB129.</title>
        <authorList>
            <person name="Fomenkov A."/>
            <person name="Roberts R.J."/>
            <person name="Anton B.P."/>
            <person name="Vincze T."/>
        </authorList>
    </citation>
    <scope>NUCLEOTIDE SEQUENCE [LARGE SCALE GENOMIC DNA]</scope>
    <source>
        <strain evidence="3 4">NEB129</strain>
    </source>
</reference>
<evidence type="ECO:0000256" key="1">
    <source>
        <dbReference type="SAM" id="Phobius"/>
    </source>
</evidence>
<dbReference type="GeneID" id="78223658"/>
<name>A0AAE6MNL0_HAEPH</name>
<dbReference type="KEGG" id="hpaa:E5Q53_00980"/>
<keyword evidence="1" id="KW-0812">Transmembrane</keyword>
<organism evidence="3 4">
    <name type="scientific">Haemophilus parahaemolyticus</name>
    <dbReference type="NCBI Taxonomy" id="735"/>
    <lineage>
        <taxon>Bacteria</taxon>
        <taxon>Pseudomonadati</taxon>
        <taxon>Pseudomonadota</taxon>
        <taxon>Gammaproteobacteria</taxon>
        <taxon>Pasteurellales</taxon>
        <taxon>Pasteurellaceae</taxon>
        <taxon>Haemophilus</taxon>
    </lineage>
</organism>
<accession>A0AAE6MNL0</accession>
<proteinExistence type="predicted"/>
<dbReference type="EMBL" id="CP038817">
    <property type="protein sequence ID" value="QEN10143.1"/>
    <property type="molecule type" value="Genomic_DNA"/>
</dbReference>
<dbReference type="RefSeq" id="WP_005706282.1">
    <property type="nucleotide sequence ID" value="NZ_CP038817.1"/>
</dbReference>
<keyword evidence="1" id="KW-0472">Membrane</keyword>
<dbReference type="InterPro" id="IPR046159">
    <property type="entry name" value="DUF6161"/>
</dbReference>
<dbReference type="AlphaFoldDB" id="A0AAE6MNL0"/>
<evidence type="ECO:0000259" key="2">
    <source>
        <dbReference type="Pfam" id="PF19658"/>
    </source>
</evidence>
<feature type="domain" description="DUF6161" evidence="2">
    <location>
        <begin position="231"/>
        <end position="433"/>
    </location>
</feature>
<evidence type="ECO:0000313" key="3">
    <source>
        <dbReference type="EMBL" id="QEN10143.1"/>
    </source>
</evidence>
<evidence type="ECO:0000313" key="4">
    <source>
        <dbReference type="Proteomes" id="UP000323974"/>
    </source>
</evidence>
<protein>
    <recommendedName>
        <fullName evidence="2">DUF6161 domain-containing protein</fullName>
    </recommendedName>
</protein>
<feature type="transmembrane region" description="Helical" evidence="1">
    <location>
        <begin position="316"/>
        <end position="336"/>
    </location>
</feature>
<gene>
    <name evidence="3" type="ORF">E5Q53_00980</name>
</gene>
<dbReference type="Pfam" id="PF19658">
    <property type="entry name" value="DUF6161"/>
    <property type="match status" value="1"/>
</dbReference>
<dbReference type="Proteomes" id="UP000323974">
    <property type="component" value="Chromosome"/>
</dbReference>
<keyword evidence="1" id="KW-1133">Transmembrane helix</keyword>